<protein>
    <recommendedName>
        <fullName evidence="4">PH domain-containing protein</fullName>
    </recommendedName>
</protein>
<dbReference type="OrthoDB" id="5865767at2759"/>
<evidence type="ECO:0000313" key="2">
    <source>
        <dbReference type="EMBL" id="KAG7663722.1"/>
    </source>
</evidence>
<feature type="compositionally biased region" description="Low complexity" evidence="1">
    <location>
        <begin position="337"/>
        <end position="355"/>
    </location>
</feature>
<feature type="region of interest" description="Disordered" evidence="1">
    <location>
        <begin position="433"/>
        <end position="484"/>
    </location>
</feature>
<dbReference type="EMBL" id="JAGSYN010000120">
    <property type="protein sequence ID" value="KAG7663722.1"/>
    <property type="molecule type" value="Genomic_DNA"/>
</dbReference>
<dbReference type="PANTHER" id="PTHR37283">
    <property type="entry name" value="PH DOMAIN-CONTAINING PROTEIN YHR131C"/>
    <property type="match status" value="1"/>
</dbReference>
<evidence type="ECO:0000256" key="1">
    <source>
        <dbReference type="SAM" id="MobiDB-lite"/>
    </source>
</evidence>
<sequence>MSCTATLSSEIDIYSGRPMTIHTQPLTPIILHQQQQRQQQQISRHKQRPSRVDSVSSSASSSSDDLSLHHQRPSTPPTPISIYPDDNKQLYFSSKQDEYLRIIEPNPVYPPEYQSLAPGGCPRFPVSSSLGPNIATTNFDDFFAPISFSSKSCSPPAYSPSVYKIGVIARKLEYINPYEVSANRSWKYQIAEINSTQVNFYAIPTIFENQLVQFKASILQQMPTKETKRLNSSFTDQHDLQLYTLIKSLGIFKNRLIRSYSLQHAKVGLASDYKKRENVLRVRLENEQMLLAFETTQALIDWNLALNVGKDISLDVDERELPKYRTIPRRRRRRNQESSSSSSASSIVTRLRSSSDPFRGKFSKLKSKLSRASKKDTPIVPPYINQITRSHSNPNLPLPSQIIEEEGEYEEDGEFDTIDEQQDDGQEDIQDMSELHQSDDEEEEDVDDGETSDDYDHSAVSPHYPLSFSSDSDYKWSPAPDKTPSKKRYYKQCLRCIRALNMDDSWLEKSLVMATSTQQLVSAGTSESTKMRRRVSIELERIPNHYLRVYNVGTNGLVPI</sequence>
<organism evidence="2 3">
    <name type="scientific">[Candida] subhashii</name>
    <dbReference type="NCBI Taxonomy" id="561895"/>
    <lineage>
        <taxon>Eukaryota</taxon>
        <taxon>Fungi</taxon>
        <taxon>Dikarya</taxon>
        <taxon>Ascomycota</taxon>
        <taxon>Saccharomycotina</taxon>
        <taxon>Pichiomycetes</taxon>
        <taxon>Debaryomycetaceae</taxon>
        <taxon>Spathaspora</taxon>
    </lineage>
</organism>
<proteinExistence type="predicted"/>
<dbReference type="Proteomes" id="UP000694255">
    <property type="component" value="Unassembled WGS sequence"/>
</dbReference>
<feature type="region of interest" description="Disordered" evidence="1">
    <location>
        <begin position="327"/>
        <end position="399"/>
    </location>
</feature>
<feature type="compositionally biased region" description="Polar residues" evidence="1">
    <location>
        <begin position="385"/>
        <end position="395"/>
    </location>
</feature>
<dbReference type="PANTHER" id="PTHR37283:SF1">
    <property type="entry name" value="PH DOMAIN-CONTAINING PROTEIN YHR131C"/>
    <property type="match status" value="1"/>
</dbReference>
<keyword evidence="3" id="KW-1185">Reference proteome</keyword>
<dbReference type="GeneID" id="73469532"/>
<accession>A0A8J5UPM7</accession>
<feature type="region of interest" description="Disordered" evidence="1">
    <location>
        <begin position="32"/>
        <end position="86"/>
    </location>
</feature>
<evidence type="ECO:0008006" key="4">
    <source>
        <dbReference type="Google" id="ProtNLM"/>
    </source>
</evidence>
<comment type="caution">
    <text evidence="2">The sequence shown here is derived from an EMBL/GenBank/DDBJ whole genome shotgun (WGS) entry which is preliminary data.</text>
</comment>
<gene>
    <name evidence="2" type="ORF">J8A68_002731</name>
</gene>
<evidence type="ECO:0000313" key="3">
    <source>
        <dbReference type="Proteomes" id="UP000694255"/>
    </source>
</evidence>
<reference evidence="2 3" key="1">
    <citation type="journal article" date="2021" name="DNA Res.">
        <title>Genome analysis of Candida subhashii reveals its hybrid nature and dual mitochondrial genome conformations.</title>
        <authorList>
            <person name="Mixao V."/>
            <person name="Hegedusova E."/>
            <person name="Saus E."/>
            <person name="Pryszcz L.P."/>
            <person name="Cillingova A."/>
            <person name="Nosek J."/>
            <person name="Gabaldon T."/>
        </authorList>
    </citation>
    <scope>NUCLEOTIDE SEQUENCE [LARGE SCALE GENOMIC DNA]</scope>
    <source>
        <strain evidence="2 3">CBS 10753</strain>
    </source>
</reference>
<dbReference type="AlphaFoldDB" id="A0A8J5UPM7"/>
<feature type="compositionally biased region" description="Low complexity" evidence="1">
    <location>
        <begin position="52"/>
        <end position="65"/>
    </location>
</feature>
<dbReference type="RefSeq" id="XP_049263954.1">
    <property type="nucleotide sequence ID" value="XM_049406512.1"/>
</dbReference>
<feature type="compositionally biased region" description="Basic residues" evidence="1">
    <location>
        <begin position="361"/>
        <end position="372"/>
    </location>
</feature>
<name>A0A8J5UPM7_9ASCO</name>
<feature type="compositionally biased region" description="Acidic residues" evidence="1">
    <location>
        <begin position="439"/>
        <end position="453"/>
    </location>
</feature>